<protein>
    <submittedName>
        <fullName evidence="4">Putative conjugative DNA transfer protein</fullName>
    </submittedName>
</protein>
<evidence type="ECO:0000256" key="2">
    <source>
        <dbReference type="ARBA" id="ARBA00022729"/>
    </source>
</evidence>
<reference evidence="5" key="1">
    <citation type="submission" date="2014-08" db="EMBL/GenBank/DDBJ databases">
        <authorList>
            <person name="Moulin L."/>
        </authorList>
    </citation>
    <scope>NUCLEOTIDE SEQUENCE [LARGE SCALE GENOMIC DNA]</scope>
</reference>
<dbReference type="InterPro" id="IPR010258">
    <property type="entry name" value="Conjugal_tfr_TrbG/VirB9/CagX"/>
</dbReference>
<dbReference type="EMBL" id="CCMZ01000028">
    <property type="protein sequence ID" value="CDX20947.1"/>
    <property type="molecule type" value="Genomic_DNA"/>
</dbReference>
<feature type="signal peptide" evidence="3">
    <location>
        <begin position="1"/>
        <end position="21"/>
    </location>
</feature>
<evidence type="ECO:0000313" key="4">
    <source>
        <dbReference type="EMBL" id="CDX20947.1"/>
    </source>
</evidence>
<organism evidence="4 5">
    <name type="scientific">Mesorhizobium plurifarium</name>
    <dbReference type="NCBI Taxonomy" id="69974"/>
    <lineage>
        <taxon>Bacteria</taxon>
        <taxon>Pseudomonadati</taxon>
        <taxon>Pseudomonadota</taxon>
        <taxon>Alphaproteobacteria</taxon>
        <taxon>Hyphomicrobiales</taxon>
        <taxon>Phyllobacteriaceae</taxon>
        <taxon>Mesorhizobium</taxon>
    </lineage>
</organism>
<dbReference type="Gene3D" id="2.60.40.2500">
    <property type="match status" value="1"/>
</dbReference>
<proteinExistence type="inferred from homology"/>
<gene>
    <name evidence="4" type="primary">trbGp</name>
    <name evidence="4" type="ORF">MPL3356_340109</name>
</gene>
<comment type="similarity">
    <text evidence="1">Belongs to the TrbG/VirB9 family.</text>
</comment>
<evidence type="ECO:0000256" key="3">
    <source>
        <dbReference type="SAM" id="SignalP"/>
    </source>
</evidence>
<evidence type="ECO:0000256" key="1">
    <source>
        <dbReference type="ARBA" id="ARBA00006135"/>
    </source>
</evidence>
<evidence type="ECO:0000313" key="5">
    <source>
        <dbReference type="Proteomes" id="UP000045285"/>
    </source>
</evidence>
<dbReference type="CDD" id="cd06911">
    <property type="entry name" value="VirB9_CagX_TrbG"/>
    <property type="match status" value="1"/>
</dbReference>
<dbReference type="InterPro" id="IPR038161">
    <property type="entry name" value="VirB9/CagX/TrbG_C_sf"/>
</dbReference>
<dbReference type="InterPro" id="IPR033645">
    <property type="entry name" value="VirB9/CagX/TrbG_C"/>
</dbReference>
<name>A0A090DV95_MESPL</name>
<sequence length="252" mass="27937">MRRAIYIILTFVVVSVKPAVAEQSPVGYASDARIKHYVYDERNVYKLNLYMKSITAIQFAEGENVESILIGDSASWEVIKLKRGNVISVKPVIEKALTNMTVYTDQRVYTFEIRSVGQISAGMAAGADQAFRTVFSYPHELKTLGNSRAAVAPASHSYLVSGHARFRPLAVTDNSLQTTFVLPKGATQPAIFKVGHDREEKLVNSRSKDDRIIVDGTSDYWVMRIGNDTVCVGKASAVHSEKPRWSGLGHER</sequence>
<dbReference type="AlphaFoldDB" id="A0A090DV95"/>
<dbReference type="Pfam" id="PF03524">
    <property type="entry name" value="CagX"/>
    <property type="match status" value="1"/>
</dbReference>
<dbReference type="Proteomes" id="UP000045285">
    <property type="component" value="Unassembled WGS sequence"/>
</dbReference>
<accession>A0A090DV95</accession>
<keyword evidence="5" id="KW-1185">Reference proteome</keyword>
<keyword evidence="2 3" id="KW-0732">Signal</keyword>
<feature type="chain" id="PRO_5001854047" evidence="3">
    <location>
        <begin position="22"/>
        <end position="252"/>
    </location>
</feature>